<dbReference type="InterPro" id="IPR036291">
    <property type="entry name" value="NAD(P)-bd_dom_sf"/>
</dbReference>
<evidence type="ECO:0000256" key="4">
    <source>
        <dbReference type="ARBA" id="ARBA00023027"/>
    </source>
</evidence>
<dbReference type="EMBL" id="CAVMBE010000058">
    <property type="protein sequence ID" value="CAK4032149.1"/>
    <property type="molecule type" value="Genomic_DNA"/>
</dbReference>
<dbReference type="CDD" id="cd05233">
    <property type="entry name" value="SDR_c"/>
    <property type="match status" value="1"/>
</dbReference>
<dbReference type="AlphaFoldDB" id="A0AAI8Z477"/>
<evidence type="ECO:0000313" key="7">
    <source>
        <dbReference type="Proteomes" id="UP001296104"/>
    </source>
</evidence>
<dbReference type="InterPro" id="IPR002347">
    <property type="entry name" value="SDR_fam"/>
</dbReference>
<gene>
    <name evidence="6" type="ORF">LECACI_7A007307</name>
</gene>
<evidence type="ECO:0000256" key="3">
    <source>
        <dbReference type="ARBA" id="ARBA00023002"/>
    </source>
</evidence>
<evidence type="ECO:0000256" key="5">
    <source>
        <dbReference type="ARBA" id="ARBA00023098"/>
    </source>
</evidence>
<proteinExistence type="inferred from homology"/>
<evidence type="ECO:0000256" key="1">
    <source>
        <dbReference type="ARBA" id="ARBA00006484"/>
    </source>
</evidence>
<dbReference type="PRINTS" id="PR00081">
    <property type="entry name" value="GDHRDH"/>
</dbReference>
<keyword evidence="5" id="KW-0443">Lipid metabolism</keyword>
<keyword evidence="4" id="KW-0520">NAD</keyword>
<dbReference type="PROSITE" id="PS00061">
    <property type="entry name" value="ADH_SHORT"/>
    <property type="match status" value="1"/>
</dbReference>
<name>A0AAI8Z477_9PEZI</name>
<accession>A0AAI8Z477</accession>
<dbReference type="Proteomes" id="UP001296104">
    <property type="component" value="Unassembled WGS sequence"/>
</dbReference>
<comment type="similarity">
    <text evidence="1">Belongs to the short-chain dehydrogenases/reductases (SDR) family.</text>
</comment>
<dbReference type="FunFam" id="3.40.50.720:FF:000084">
    <property type="entry name" value="Short-chain dehydrogenase reductase"/>
    <property type="match status" value="1"/>
</dbReference>
<organism evidence="6 7">
    <name type="scientific">Lecanosticta acicola</name>
    <dbReference type="NCBI Taxonomy" id="111012"/>
    <lineage>
        <taxon>Eukaryota</taxon>
        <taxon>Fungi</taxon>
        <taxon>Dikarya</taxon>
        <taxon>Ascomycota</taxon>
        <taxon>Pezizomycotina</taxon>
        <taxon>Dothideomycetes</taxon>
        <taxon>Dothideomycetidae</taxon>
        <taxon>Mycosphaerellales</taxon>
        <taxon>Mycosphaerellaceae</taxon>
        <taxon>Lecanosticta</taxon>
    </lineage>
</organism>
<dbReference type="PANTHER" id="PTHR43180:SF28">
    <property type="entry name" value="NAD(P)-BINDING ROSSMANN-FOLD SUPERFAMILY PROTEIN"/>
    <property type="match status" value="1"/>
</dbReference>
<dbReference type="NCBIfam" id="NF005559">
    <property type="entry name" value="PRK07231.1"/>
    <property type="match status" value="1"/>
</dbReference>
<dbReference type="Gene3D" id="3.40.50.720">
    <property type="entry name" value="NAD(P)-binding Rossmann-like Domain"/>
    <property type="match status" value="1"/>
</dbReference>
<dbReference type="Pfam" id="PF13561">
    <property type="entry name" value="adh_short_C2"/>
    <property type="match status" value="1"/>
</dbReference>
<evidence type="ECO:0000256" key="2">
    <source>
        <dbReference type="ARBA" id="ARBA00022857"/>
    </source>
</evidence>
<keyword evidence="3" id="KW-0560">Oxidoreductase</keyword>
<dbReference type="InterPro" id="IPR020904">
    <property type="entry name" value="Sc_DH/Rdtase_CS"/>
</dbReference>
<dbReference type="SUPFAM" id="SSF51735">
    <property type="entry name" value="NAD(P)-binding Rossmann-fold domains"/>
    <property type="match status" value="1"/>
</dbReference>
<sequence length="278" mass="29911">MSGRLQDRIALITGSSSGIGRATAFAYAREGAKLVCADINEGTWREDAPKDEFNGPTHQRIKDMGGQAIFVHCDVSDSKSVENAVQSAVREWGRLDIMINNAGFAMESRAPKPIWETPLDLFHRTTAVNINGVFYGIKYASAQMITQTPLPNANGDRGWILNAASVFGLNGVENASAYCTSKGAVANLTKAAALDCAPYRVHVNAVCPGFVHTHMTDEIFKDAEKGGQGQGDMVDALHPFRGRGLPEDVARAYVFLASEEAGWMTGVNMPVDGGFNAR</sequence>
<reference evidence="6" key="1">
    <citation type="submission" date="2023-11" db="EMBL/GenBank/DDBJ databases">
        <authorList>
            <person name="Alioto T."/>
            <person name="Alioto T."/>
            <person name="Gomez Garrido J."/>
        </authorList>
    </citation>
    <scope>NUCLEOTIDE SEQUENCE</scope>
</reference>
<dbReference type="GO" id="GO:0016491">
    <property type="term" value="F:oxidoreductase activity"/>
    <property type="evidence" value="ECO:0007669"/>
    <property type="project" value="UniProtKB-KW"/>
</dbReference>
<protein>
    <submittedName>
        <fullName evidence="6">Related to dehydrogenases with different specificities (related to short-chain alcohol)</fullName>
    </submittedName>
</protein>
<keyword evidence="7" id="KW-1185">Reference proteome</keyword>
<dbReference type="GO" id="GO:0006629">
    <property type="term" value="P:lipid metabolic process"/>
    <property type="evidence" value="ECO:0007669"/>
    <property type="project" value="UniProtKB-KW"/>
</dbReference>
<evidence type="ECO:0000313" key="6">
    <source>
        <dbReference type="EMBL" id="CAK4032149.1"/>
    </source>
</evidence>
<dbReference type="PANTHER" id="PTHR43180">
    <property type="entry name" value="3-OXOACYL-(ACYL-CARRIER-PROTEIN) REDUCTASE (AFU_ORTHOLOGUE AFUA_6G11210)"/>
    <property type="match status" value="1"/>
</dbReference>
<keyword evidence="2" id="KW-0521">NADP</keyword>
<dbReference type="PRINTS" id="PR00080">
    <property type="entry name" value="SDRFAMILY"/>
</dbReference>
<comment type="caution">
    <text evidence="6">The sequence shown here is derived from an EMBL/GenBank/DDBJ whole genome shotgun (WGS) entry which is preliminary data.</text>
</comment>